<evidence type="ECO:0000313" key="3">
    <source>
        <dbReference type="Proteomes" id="UP001152484"/>
    </source>
</evidence>
<evidence type="ECO:0000313" key="2">
    <source>
        <dbReference type="EMBL" id="CAH9111548.1"/>
    </source>
</evidence>
<dbReference type="PANTHER" id="PTHR45786">
    <property type="entry name" value="DNA BINDING PROTEIN-LIKE"/>
    <property type="match status" value="1"/>
</dbReference>
<dbReference type="PANTHER" id="PTHR45786:SF66">
    <property type="entry name" value="HOOK MOTIF PROTEIN, PUTATIVE-RELATED"/>
    <property type="match status" value="1"/>
</dbReference>
<dbReference type="Pfam" id="PF14214">
    <property type="entry name" value="Helitron_like_N"/>
    <property type="match status" value="1"/>
</dbReference>
<evidence type="ECO:0000259" key="1">
    <source>
        <dbReference type="Pfam" id="PF14214"/>
    </source>
</evidence>
<proteinExistence type="predicted"/>
<dbReference type="EMBL" id="CAMAPE010000054">
    <property type="protein sequence ID" value="CAH9111548.1"/>
    <property type="molecule type" value="Genomic_DNA"/>
</dbReference>
<sequence>MWYQERSNKYKDTTLPKFNLCCGRGKVQLPLLKDPPVLLQHLLFDNDVDSKNYQQHIRAYNMMFAFTSPGAKIDKSVNDGRGPPTFKIQGQTCHRVGSMLPMPGQPPKFAQLYIYDTEHEIQNRIRGIRNPNDIDDQIVGKLSAMLHEYNVHAKSFRMAKERLQDAPVQDLRLKLISDRVSDGRLYNLPTVSEVAALIVGDVNTSSKRDIIMETRSRTLQRISELHTSYLSYQYPLLFPYGEDGYRHDVLHRDTGNSNSSKRNHLTIREWLCFRLQTRKNEALTLLRSRRLFQQFVVDGYTMLESERLSFIRRNQKKLRVDKYSNLSQTNHNLQCPGSE</sequence>
<protein>
    <recommendedName>
        <fullName evidence="1">Helitron helicase-like domain-containing protein</fullName>
    </recommendedName>
</protein>
<keyword evidence="3" id="KW-1185">Reference proteome</keyword>
<dbReference type="InterPro" id="IPR025476">
    <property type="entry name" value="Helitron_helicase-like"/>
</dbReference>
<dbReference type="Proteomes" id="UP001152484">
    <property type="component" value="Unassembled WGS sequence"/>
</dbReference>
<name>A0A9P1EKC3_CUSEU</name>
<feature type="domain" description="Helitron helicase-like" evidence="1">
    <location>
        <begin position="270"/>
        <end position="329"/>
    </location>
</feature>
<dbReference type="OrthoDB" id="1301747at2759"/>
<organism evidence="2 3">
    <name type="scientific">Cuscuta europaea</name>
    <name type="common">European dodder</name>
    <dbReference type="NCBI Taxonomy" id="41803"/>
    <lineage>
        <taxon>Eukaryota</taxon>
        <taxon>Viridiplantae</taxon>
        <taxon>Streptophyta</taxon>
        <taxon>Embryophyta</taxon>
        <taxon>Tracheophyta</taxon>
        <taxon>Spermatophyta</taxon>
        <taxon>Magnoliopsida</taxon>
        <taxon>eudicotyledons</taxon>
        <taxon>Gunneridae</taxon>
        <taxon>Pentapetalae</taxon>
        <taxon>asterids</taxon>
        <taxon>lamiids</taxon>
        <taxon>Solanales</taxon>
        <taxon>Convolvulaceae</taxon>
        <taxon>Cuscuteae</taxon>
        <taxon>Cuscuta</taxon>
        <taxon>Cuscuta subgen. Cuscuta</taxon>
    </lineage>
</organism>
<accession>A0A9P1EKC3</accession>
<gene>
    <name evidence="2" type="ORF">CEURO_LOCUS19300</name>
</gene>
<comment type="caution">
    <text evidence="2">The sequence shown here is derived from an EMBL/GenBank/DDBJ whole genome shotgun (WGS) entry which is preliminary data.</text>
</comment>
<reference evidence="2" key="1">
    <citation type="submission" date="2022-07" db="EMBL/GenBank/DDBJ databases">
        <authorList>
            <person name="Macas J."/>
            <person name="Novak P."/>
            <person name="Neumann P."/>
        </authorList>
    </citation>
    <scope>NUCLEOTIDE SEQUENCE</scope>
</reference>
<feature type="non-terminal residue" evidence="2">
    <location>
        <position position="339"/>
    </location>
</feature>
<dbReference type="AlphaFoldDB" id="A0A9P1EKC3"/>